<keyword evidence="3" id="KW-1185">Reference proteome</keyword>
<gene>
    <name evidence="2" type="ORF">J2T07_001867</name>
</gene>
<evidence type="ECO:0000256" key="1">
    <source>
        <dbReference type="SAM" id="SignalP"/>
    </source>
</evidence>
<dbReference type="Proteomes" id="UP001237737">
    <property type="component" value="Unassembled WGS sequence"/>
</dbReference>
<comment type="caution">
    <text evidence="2">The sequence shown here is derived from an EMBL/GenBank/DDBJ whole genome shotgun (WGS) entry which is preliminary data.</text>
</comment>
<keyword evidence="1" id="KW-0732">Signal</keyword>
<dbReference type="RefSeq" id="WP_306849248.1">
    <property type="nucleotide sequence ID" value="NZ_JAUSSK010000002.1"/>
</dbReference>
<evidence type="ECO:0000313" key="2">
    <source>
        <dbReference type="EMBL" id="MDQ0009690.1"/>
    </source>
</evidence>
<feature type="chain" id="PRO_5045290774" evidence="1">
    <location>
        <begin position="22"/>
        <end position="159"/>
    </location>
</feature>
<dbReference type="InterPro" id="IPR011989">
    <property type="entry name" value="ARM-like"/>
</dbReference>
<dbReference type="SUPFAM" id="SSF48371">
    <property type="entry name" value="ARM repeat"/>
    <property type="match status" value="1"/>
</dbReference>
<name>A0ABT9SXF7_9GAMM</name>
<organism evidence="2 3">
    <name type="scientific">Luteibacter jiangsuensis</name>
    <dbReference type="NCBI Taxonomy" id="637577"/>
    <lineage>
        <taxon>Bacteria</taxon>
        <taxon>Pseudomonadati</taxon>
        <taxon>Pseudomonadota</taxon>
        <taxon>Gammaproteobacteria</taxon>
        <taxon>Lysobacterales</taxon>
        <taxon>Rhodanobacteraceae</taxon>
        <taxon>Luteibacter</taxon>
    </lineage>
</organism>
<reference evidence="2 3" key="1">
    <citation type="submission" date="2023-07" db="EMBL/GenBank/DDBJ databases">
        <title>Sorghum-associated microbial communities from plants grown in Nebraska, USA.</title>
        <authorList>
            <person name="Schachtman D."/>
        </authorList>
    </citation>
    <scope>NUCLEOTIDE SEQUENCE [LARGE SCALE GENOMIC DNA]</scope>
    <source>
        <strain evidence="2 3">CC60</strain>
    </source>
</reference>
<feature type="signal peptide" evidence="1">
    <location>
        <begin position="1"/>
        <end position="21"/>
    </location>
</feature>
<protein>
    <submittedName>
        <fullName evidence="2">HEAT repeat protein</fullName>
    </submittedName>
</protein>
<accession>A0ABT9SXF7</accession>
<dbReference type="InterPro" id="IPR016024">
    <property type="entry name" value="ARM-type_fold"/>
</dbReference>
<proteinExistence type="predicted"/>
<dbReference type="EMBL" id="JAUSSK010000002">
    <property type="protein sequence ID" value="MDQ0009690.1"/>
    <property type="molecule type" value="Genomic_DNA"/>
</dbReference>
<dbReference type="Gene3D" id="1.25.10.10">
    <property type="entry name" value="Leucine-rich Repeat Variant"/>
    <property type="match status" value="1"/>
</dbReference>
<sequence>MNVIHALLTALLLFANGYAVASEVSSRYAELEQQRLMLVHSKNVEDARTAAIHICTLVAATREHNIASKQLMDDLAQALDSDDEGVSYFAVRSLALIGSQASSSLPAMRKLLDKKMHPEAGTLILGISAIPQIENAIDVIEGKSSRVLPSVSERCDVTY</sequence>
<evidence type="ECO:0000313" key="3">
    <source>
        <dbReference type="Proteomes" id="UP001237737"/>
    </source>
</evidence>